<keyword evidence="3" id="KW-0812">Transmembrane</keyword>
<evidence type="ECO:0000259" key="4">
    <source>
        <dbReference type="Pfam" id="PF00120"/>
    </source>
</evidence>
<reference evidence="6" key="3">
    <citation type="submission" date="2015-04" db="UniProtKB">
        <authorList>
            <consortium name="EnsemblPlants"/>
        </authorList>
    </citation>
    <scope>IDENTIFICATION</scope>
    <source>
        <strain evidence="6">cv. Jemalong A17</strain>
    </source>
</reference>
<feature type="domain" description="GS catalytic" evidence="4">
    <location>
        <begin position="27"/>
        <end position="185"/>
    </location>
</feature>
<dbReference type="STRING" id="3880.G7J116"/>
<keyword evidence="7" id="KW-1185">Reference proteome</keyword>
<evidence type="ECO:0000313" key="6">
    <source>
        <dbReference type="EnsemblPlants" id="AES69844"/>
    </source>
</evidence>
<dbReference type="PANTHER" id="PTHR43785">
    <property type="entry name" value="GAMMA-GLUTAMYLPUTRESCINE SYNTHETASE"/>
    <property type="match status" value="1"/>
</dbReference>
<feature type="transmembrane region" description="Helical" evidence="3">
    <location>
        <begin position="12"/>
        <end position="30"/>
    </location>
</feature>
<evidence type="ECO:0000256" key="1">
    <source>
        <dbReference type="ARBA" id="ARBA00022598"/>
    </source>
</evidence>
<protein>
    <submittedName>
        <fullName evidence="5">Glutamine synthetase</fullName>
    </submittedName>
</protein>
<evidence type="ECO:0000313" key="7">
    <source>
        <dbReference type="Proteomes" id="UP000002051"/>
    </source>
</evidence>
<sequence>MLTFVFSYHEWGQHPLSFMGIIFMIIKQIINTLHTNLMKCNHVTTQFDCSYDRLLLTTWGSYLFWGNENRNAPLRACSPGIPSGLVSNFEFKPFDGTANPYLGLSATVAAGIDGCYSLRRHLSLPEPIDTDPNLENLQRLPKSLSESLEALHKTDFFDEFIGQKLLTIIELIGKTEIDHYSKNKDAYKQLIHRY</sequence>
<organism evidence="5 7">
    <name type="scientific">Medicago truncatula</name>
    <name type="common">Barrel medic</name>
    <name type="synonym">Medicago tribuloides</name>
    <dbReference type="NCBI Taxonomy" id="3880"/>
    <lineage>
        <taxon>Eukaryota</taxon>
        <taxon>Viridiplantae</taxon>
        <taxon>Streptophyta</taxon>
        <taxon>Embryophyta</taxon>
        <taxon>Tracheophyta</taxon>
        <taxon>Spermatophyta</taxon>
        <taxon>Magnoliopsida</taxon>
        <taxon>eudicotyledons</taxon>
        <taxon>Gunneridae</taxon>
        <taxon>Pentapetalae</taxon>
        <taxon>rosids</taxon>
        <taxon>fabids</taxon>
        <taxon>Fabales</taxon>
        <taxon>Fabaceae</taxon>
        <taxon>Papilionoideae</taxon>
        <taxon>50 kb inversion clade</taxon>
        <taxon>NPAAA clade</taxon>
        <taxon>Hologalegina</taxon>
        <taxon>IRL clade</taxon>
        <taxon>Trifolieae</taxon>
        <taxon>Medicago</taxon>
    </lineage>
</organism>
<evidence type="ECO:0000256" key="2">
    <source>
        <dbReference type="RuleBase" id="RU000384"/>
    </source>
</evidence>
<dbReference type="HOGENOM" id="CLU_121149_0_0_1"/>
<keyword evidence="3" id="KW-0472">Membrane</keyword>
<comment type="similarity">
    <text evidence="2">Belongs to the glutamine synthetase family.</text>
</comment>
<dbReference type="AlphaFoldDB" id="G7J116"/>
<keyword evidence="1" id="KW-0436">Ligase</keyword>
<dbReference type="Gene3D" id="3.30.590.10">
    <property type="entry name" value="Glutamine synthetase/guanido kinase, catalytic domain"/>
    <property type="match status" value="1"/>
</dbReference>
<dbReference type="Pfam" id="PF00120">
    <property type="entry name" value="Gln-synt_C"/>
    <property type="match status" value="1"/>
</dbReference>
<keyword evidence="3" id="KW-1133">Transmembrane helix</keyword>
<evidence type="ECO:0000313" key="5">
    <source>
        <dbReference type="EMBL" id="AES69844.1"/>
    </source>
</evidence>
<dbReference type="eggNOG" id="KOG0683">
    <property type="taxonomic scope" value="Eukaryota"/>
</dbReference>
<reference evidence="5 7" key="2">
    <citation type="journal article" date="2014" name="BMC Genomics">
        <title>An improved genome release (version Mt4.0) for the model legume Medicago truncatula.</title>
        <authorList>
            <person name="Tang H."/>
            <person name="Krishnakumar V."/>
            <person name="Bidwell S."/>
            <person name="Rosen B."/>
            <person name="Chan A."/>
            <person name="Zhou S."/>
            <person name="Gentzbittel L."/>
            <person name="Childs K.L."/>
            <person name="Yandell M."/>
            <person name="Gundlach H."/>
            <person name="Mayer K.F."/>
            <person name="Schwartz D.C."/>
            <person name="Town C.D."/>
        </authorList>
    </citation>
    <scope>GENOME REANNOTATION</scope>
    <source>
        <strain evidence="6 7">cv. Jemalong A17</strain>
    </source>
</reference>
<gene>
    <name evidence="5" type="ordered locus">MTR_3g035860</name>
</gene>
<dbReference type="SUPFAM" id="SSF55931">
    <property type="entry name" value="Glutamine synthetase/guanido kinase"/>
    <property type="match status" value="1"/>
</dbReference>
<name>G7J116_MEDTR</name>
<dbReference type="Proteomes" id="UP000002051">
    <property type="component" value="Chromosome 3"/>
</dbReference>
<evidence type="ECO:0000256" key="3">
    <source>
        <dbReference type="SAM" id="Phobius"/>
    </source>
</evidence>
<dbReference type="InterPro" id="IPR014746">
    <property type="entry name" value="Gln_synth/guanido_kin_cat_dom"/>
</dbReference>
<dbReference type="GO" id="GO:0004356">
    <property type="term" value="F:glutamine synthetase activity"/>
    <property type="evidence" value="ECO:0007669"/>
    <property type="project" value="InterPro"/>
</dbReference>
<dbReference type="PaxDb" id="3880-AES69844"/>
<dbReference type="EMBL" id="CM001219">
    <property type="protein sequence ID" value="AES69844.1"/>
    <property type="molecule type" value="Genomic_DNA"/>
</dbReference>
<accession>G7J116</accession>
<reference evidence="5 7" key="1">
    <citation type="journal article" date="2011" name="Nature">
        <title>The Medicago genome provides insight into the evolution of rhizobial symbioses.</title>
        <authorList>
            <person name="Young N.D."/>
            <person name="Debelle F."/>
            <person name="Oldroyd G.E."/>
            <person name="Geurts R."/>
            <person name="Cannon S.B."/>
            <person name="Udvardi M.K."/>
            <person name="Benedito V.A."/>
            <person name="Mayer K.F."/>
            <person name="Gouzy J."/>
            <person name="Schoof H."/>
            <person name="Van de Peer Y."/>
            <person name="Proost S."/>
            <person name="Cook D.R."/>
            <person name="Meyers B.C."/>
            <person name="Spannagl M."/>
            <person name="Cheung F."/>
            <person name="De Mita S."/>
            <person name="Krishnakumar V."/>
            <person name="Gundlach H."/>
            <person name="Zhou S."/>
            <person name="Mudge J."/>
            <person name="Bharti A.K."/>
            <person name="Murray J.D."/>
            <person name="Naoumkina M.A."/>
            <person name="Rosen B."/>
            <person name="Silverstein K.A."/>
            <person name="Tang H."/>
            <person name="Rombauts S."/>
            <person name="Zhao P.X."/>
            <person name="Zhou P."/>
            <person name="Barbe V."/>
            <person name="Bardou P."/>
            <person name="Bechner M."/>
            <person name="Bellec A."/>
            <person name="Berger A."/>
            <person name="Berges H."/>
            <person name="Bidwell S."/>
            <person name="Bisseling T."/>
            <person name="Choisne N."/>
            <person name="Couloux A."/>
            <person name="Denny R."/>
            <person name="Deshpande S."/>
            <person name="Dai X."/>
            <person name="Doyle J.J."/>
            <person name="Dudez A.M."/>
            <person name="Farmer A.D."/>
            <person name="Fouteau S."/>
            <person name="Franken C."/>
            <person name="Gibelin C."/>
            <person name="Gish J."/>
            <person name="Goldstein S."/>
            <person name="Gonzalez A.J."/>
            <person name="Green P.J."/>
            <person name="Hallab A."/>
            <person name="Hartog M."/>
            <person name="Hua A."/>
            <person name="Humphray S.J."/>
            <person name="Jeong D.H."/>
            <person name="Jing Y."/>
            <person name="Jocker A."/>
            <person name="Kenton S.M."/>
            <person name="Kim D.J."/>
            <person name="Klee K."/>
            <person name="Lai H."/>
            <person name="Lang C."/>
            <person name="Lin S."/>
            <person name="Macmil S.L."/>
            <person name="Magdelenat G."/>
            <person name="Matthews L."/>
            <person name="McCorrison J."/>
            <person name="Monaghan E.L."/>
            <person name="Mun J.H."/>
            <person name="Najar F.Z."/>
            <person name="Nicholson C."/>
            <person name="Noirot C."/>
            <person name="O'Bleness M."/>
            <person name="Paule C.R."/>
            <person name="Poulain J."/>
            <person name="Prion F."/>
            <person name="Qin B."/>
            <person name="Qu C."/>
            <person name="Retzel E.F."/>
            <person name="Riddle C."/>
            <person name="Sallet E."/>
            <person name="Samain S."/>
            <person name="Samson N."/>
            <person name="Sanders I."/>
            <person name="Saurat O."/>
            <person name="Scarpelli C."/>
            <person name="Schiex T."/>
            <person name="Segurens B."/>
            <person name="Severin A.J."/>
            <person name="Sherrier D.J."/>
            <person name="Shi R."/>
            <person name="Sims S."/>
            <person name="Singer S.R."/>
            <person name="Sinharoy S."/>
            <person name="Sterck L."/>
            <person name="Viollet A."/>
            <person name="Wang B.B."/>
            <person name="Wang K."/>
            <person name="Wang M."/>
            <person name="Wang X."/>
            <person name="Warfsmann J."/>
            <person name="Weissenbach J."/>
            <person name="White D.D."/>
            <person name="White J.D."/>
            <person name="Wiley G.B."/>
            <person name="Wincker P."/>
            <person name="Xing Y."/>
            <person name="Yang L."/>
            <person name="Yao Z."/>
            <person name="Ying F."/>
            <person name="Zhai J."/>
            <person name="Zhou L."/>
            <person name="Zuber A."/>
            <person name="Denarie J."/>
            <person name="Dixon R.A."/>
            <person name="May G.D."/>
            <person name="Schwartz D.C."/>
            <person name="Rogers J."/>
            <person name="Quetier F."/>
            <person name="Town C.D."/>
            <person name="Roe B.A."/>
        </authorList>
    </citation>
    <scope>NUCLEOTIDE SEQUENCE [LARGE SCALE GENOMIC DNA]</scope>
    <source>
        <strain evidence="5">A17</strain>
        <strain evidence="6 7">cv. Jemalong A17</strain>
    </source>
</reference>
<dbReference type="EnsemblPlants" id="AES69844">
    <property type="protein sequence ID" value="AES69844"/>
    <property type="gene ID" value="MTR_3g035860"/>
</dbReference>
<dbReference type="InterPro" id="IPR008146">
    <property type="entry name" value="Gln_synth_cat_dom"/>
</dbReference>
<dbReference type="PANTHER" id="PTHR43785:SF2">
    <property type="entry name" value="TYPE-1 GLUTAMINE SYNTHETASE 1"/>
    <property type="match status" value="1"/>
</dbReference>
<proteinExistence type="inferred from homology"/>